<organism evidence="5 6">
    <name type="scientific">Paenibacillus paeoniae</name>
    <dbReference type="NCBI Taxonomy" id="2292705"/>
    <lineage>
        <taxon>Bacteria</taxon>
        <taxon>Bacillati</taxon>
        <taxon>Bacillota</taxon>
        <taxon>Bacilli</taxon>
        <taxon>Bacillales</taxon>
        <taxon>Paenibacillaceae</taxon>
        <taxon>Paenibacillus</taxon>
    </lineage>
</organism>
<evidence type="ECO:0000256" key="1">
    <source>
        <dbReference type="ARBA" id="ARBA00023015"/>
    </source>
</evidence>
<keyword evidence="2" id="KW-0238">DNA-binding</keyword>
<dbReference type="Pfam" id="PF13377">
    <property type="entry name" value="Peripla_BP_3"/>
    <property type="match status" value="1"/>
</dbReference>
<reference evidence="5 6" key="1">
    <citation type="submission" date="2018-08" db="EMBL/GenBank/DDBJ databases">
        <title>Paenibacillus sp. M4BSY-1, whole genome shotgun sequence.</title>
        <authorList>
            <person name="Tuo L."/>
        </authorList>
    </citation>
    <scope>NUCLEOTIDE SEQUENCE [LARGE SCALE GENOMIC DNA]</scope>
    <source>
        <strain evidence="5 6">M4BSY-1</strain>
    </source>
</reference>
<dbReference type="GO" id="GO:0003700">
    <property type="term" value="F:DNA-binding transcription factor activity"/>
    <property type="evidence" value="ECO:0007669"/>
    <property type="project" value="TreeGrafter"/>
</dbReference>
<comment type="caution">
    <text evidence="5">The sequence shown here is derived from an EMBL/GenBank/DDBJ whole genome shotgun (WGS) entry which is preliminary data.</text>
</comment>
<dbReference type="Gene3D" id="1.10.260.40">
    <property type="entry name" value="lambda repressor-like DNA-binding domains"/>
    <property type="match status" value="1"/>
</dbReference>
<dbReference type="InterPro" id="IPR000843">
    <property type="entry name" value="HTH_LacI"/>
</dbReference>
<dbReference type="InterPro" id="IPR046335">
    <property type="entry name" value="LacI/GalR-like_sensor"/>
</dbReference>
<dbReference type="SUPFAM" id="SSF53822">
    <property type="entry name" value="Periplasmic binding protein-like I"/>
    <property type="match status" value="1"/>
</dbReference>
<dbReference type="EMBL" id="QUBQ01000002">
    <property type="protein sequence ID" value="REK75136.1"/>
    <property type="molecule type" value="Genomic_DNA"/>
</dbReference>
<accession>A0A371PHN8</accession>
<keyword evidence="1" id="KW-0805">Transcription regulation</keyword>
<protein>
    <submittedName>
        <fullName evidence="5">LacI family transcriptional regulator</fullName>
    </submittedName>
</protein>
<dbReference type="PROSITE" id="PS50932">
    <property type="entry name" value="HTH_LACI_2"/>
    <property type="match status" value="1"/>
</dbReference>
<dbReference type="Pfam" id="PF00356">
    <property type="entry name" value="LacI"/>
    <property type="match status" value="1"/>
</dbReference>
<evidence type="ECO:0000256" key="3">
    <source>
        <dbReference type="ARBA" id="ARBA00023163"/>
    </source>
</evidence>
<dbReference type="InterPro" id="IPR028082">
    <property type="entry name" value="Peripla_BP_I"/>
</dbReference>
<dbReference type="RefSeq" id="WP_116047030.1">
    <property type="nucleotide sequence ID" value="NZ_QUBQ01000002.1"/>
</dbReference>
<proteinExistence type="predicted"/>
<dbReference type="SMART" id="SM00354">
    <property type="entry name" value="HTH_LACI"/>
    <property type="match status" value="1"/>
</dbReference>
<dbReference type="OrthoDB" id="9775106at2"/>
<dbReference type="PANTHER" id="PTHR30146">
    <property type="entry name" value="LACI-RELATED TRANSCRIPTIONAL REPRESSOR"/>
    <property type="match status" value="1"/>
</dbReference>
<sequence length="335" mass="37528">MVTIYDIAKACGFSPTTVSKALNGYSDVKEKTRRLIKQTADEMGYYPNSQAKALIKRKAWNIGVLFQDGENIGITHPLFAEILESFKKVAESHGYDVTFISNKIGDTRLSYLGHCKYRQVDGLVIACTDFYSDEINELLDSDLPIIAIDYSDERVSCVTTDSMAGMTLLYDHLYDLGHRDIVYLHGELTYITLDRIKALKKAAEKRGESFNDEQLIEAKYYSVKTGYSVMKELLQRDERPTAVMVCDDFTALGAINASIDSGLSIPEDISIVGYDGIQISQLLRPRVTTVKQDAEKMGALAAEKLVRLIEQKDEERETLVMLPSIIIGDSCKNKE</sequence>
<keyword evidence="6" id="KW-1185">Reference proteome</keyword>
<dbReference type="GO" id="GO:0000976">
    <property type="term" value="F:transcription cis-regulatory region binding"/>
    <property type="evidence" value="ECO:0007669"/>
    <property type="project" value="TreeGrafter"/>
</dbReference>
<dbReference type="Proteomes" id="UP000261905">
    <property type="component" value="Unassembled WGS sequence"/>
</dbReference>
<dbReference type="CDD" id="cd06267">
    <property type="entry name" value="PBP1_LacI_sugar_binding-like"/>
    <property type="match status" value="1"/>
</dbReference>
<dbReference type="Gene3D" id="3.40.50.2300">
    <property type="match status" value="2"/>
</dbReference>
<dbReference type="PANTHER" id="PTHR30146:SF154">
    <property type="entry name" value="TRANSCRIPTION REGULATOR, MEMBER OF GALR FAMILY"/>
    <property type="match status" value="1"/>
</dbReference>
<dbReference type="InterPro" id="IPR010982">
    <property type="entry name" value="Lambda_DNA-bd_dom_sf"/>
</dbReference>
<evidence type="ECO:0000313" key="6">
    <source>
        <dbReference type="Proteomes" id="UP000261905"/>
    </source>
</evidence>
<dbReference type="SUPFAM" id="SSF47413">
    <property type="entry name" value="lambda repressor-like DNA-binding domains"/>
    <property type="match status" value="1"/>
</dbReference>
<gene>
    <name evidence="5" type="ORF">DX130_16010</name>
</gene>
<dbReference type="CDD" id="cd01392">
    <property type="entry name" value="HTH_LacI"/>
    <property type="match status" value="1"/>
</dbReference>
<name>A0A371PHN8_9BACL</name>
<evidence type="ECO:0000313" key="5">
    <source>
        <dbReference type="EMBL" id="REK75136.1"/>
    </source>
</evidence>
<evidence type="ECO:0000256" key="2">
    <source>
        <dbReference type="ARBA" id="ARBA00023125"/>
    </source>
</evidence>
<keyword evidence="3" id="KW-0804">Transcription</keyword>
<dbReference type="AlphaFoldDB" id="A0A371PHN8"/>
<evidence type="ECO:0000259" key="4">
    <source>
        <dbReference type="PROSITE" id="PS50932"/>
    </source>
</evidence>
<feature type="domain" description="HTH lacI-type" evidence="4">
    <location>
        <begin position="2"/>
        <end position="56"/>
    </location>
</feature>